<keyword evidence="7" id="KW-1185">Reference proteome</keyword>
<name>A0A2A9DNB5_9CORY</name>
<keyword evidence="3 5" id="KW-1133">Transmembrane helix</keyword>
<organism evidence="6 7">
    <name type="scientific">Corynebacterium renale</name>
    <dbReference type="NCBI Taxonomy" id="1724"/>
    <lineage>
        <taxon>Bacteria</taxon>
        <taxon>Bacillati</taxon>
        <taxon>Actinomycetota</taxon>
        <taxon>Actinomycetes</taxon>
        <taxon>Mycobacteriales</taxon>
        <taxon>Corynebacteriaceae</taxon>
        <taxon>Corynebacterium</taxon>
    </lineage>
</organism>
<dbReference type="NCBIfam" id="NF033740">
    <property type="entry name" value="MarP_fam_protase"/>
    <property type="match status" value="1"/>
</dbReference>
<dbReference type="InterPro" id="IPR003825">
    <property type="entry name" value="Colicin-V_CvpA"/>
</dbReference>
<dbReference type="SUPFAM" id="SSF50494">
    <property type="entry name" value="Trypsin-like serine proteases"/>
    <property type="match status" value="1"/>
</dbReference>
<dbReference type="GO" id="GO:0009403">
    <property type="term" value="P:toxin biosynthetic process"/>
    <property type="evidence" value="ECO:0007669"/>
    <property type="project" value="InterPro"/>
</dbReference>
<dbReference type="Gene3D" id="2.40.10.10">
    <property type="entry name" value="Trypsin-like serine proteases"/>
    <property type="match status" value="2"/>
</dbReference>
<keyword evidence="2 5" id="KW-0812">Transmembrane</keyword>
<protein>
    <submittedName>
        <fullName evidence="6">Colicin V production protein</fullName>
    </submittedName>
</protein>
<dbReference type="PANTHER" id="PTHR43019">
    <property type="entry name" value="SERINE ENDOPROTEASE DEGS"/>
    <property type="match status" value="1"/>
</dbReference>
<feature type="transmembrane region" description="Helical" evidence="5">
    <location>
        <begin position="6"/>
        <end position="25"/>
    </location>
</feature>
<evidence type="ECO:0000256" key="4">
    <source>
        <dbReference type="ARBA" id="ARBA00023136"/>
    </source>
</evidence>
<dbReference type="PANTHER" id="PTHR43019:SF23">
    <property type="entry name" value="PROTEASE DO-LIKE 5, CHLOROPLASTIC"/>
    <property type="match status" value="1"/>
</dbReference>
<evidence type="ECO:0000256" key="3">
    <source>
        <dbReference type="ARBA" id="ARBA00022989"/>
    </source>
</evidence>
<feature type="transmembrane region" description="Helical" evidence="5">
    <location>
        <begin position="32"/>
        <end position="54"/>
    </location>
</feature>
<dbReference type="PRINTS" id="PR00834">
    <property type="entry name" value="PROTEASES2C"/>
</dbReference>
<dbReference type="GO" id="GO:0004252">
    <property type="term" value="F:serine-type endopeptidase activity"/>
    <property type="evidence" value="ECO:0007669"/>
    <property type="project" value="InterPro"/>
</dbReference>
<keyword evidence="4 5" id="KW-0472">Membrane</keyword>
<dbReference type="InterPro" id="IPR009003">
    <property type="entry name" value="Peptidase_S1_PA"/>
</dbReference>
<gene>
    <name evidence="6" type="ORF">ATK06_0512</name>
</gene>
<evidence type="ECO:0000313" key="7">
    <source>
        <dbReference type="Proteomes" id="UP000221653"/>
    </source>
</evidence>
<dbReference type="Proteomes" id="UP000221653">
    <property type="component" value="Unassembled WGS sequence"/>
</dbReference>
<dbReference type="Pfam" id="PF02674">
    <property type="entry name" value="Colicin_V"/>
    <property type="match status" value="1"/>
</dbReference>
<evidence type="ECO:0000256" key="5">
    <source>
        <dbReference type="SAM" id="Phobius"/>
    </source>
</evidence>
<sequence length="399" mass="41347">MHVTAALIVDIILVAVFLLAAISGYRSGAVSSILSTIGVVAGLLVAAGLLPVVLRWTDSVALRFVLALGLFILLVALGNVVGGVLGSTLRQGVRGRFLRVLDSSFGAVFQTAVAMLVAWFIATPLATGIGGNVAAGIHSSTVLGGINRAVPETWKDAPASVSALLSDTGLPPLVSPYDASKSPQVEAPNIKVADRLLVEELRPSVIHVVSEAPSCRRRLMGSGFVTADDYVITNAHVVAGASAVTLDTTIGMRQADVVYYNPHVDIAVLYAPDLGLPALKWAEERAVTGQDAVVMGFPASGPFEAAPARVRDVLTIAGPDIYANDRVEREAYTVRGSIREGNSGGPMVDANGDVLGVVFGAAVDATDTGYVLTAREVLSQIGDVNMLTQPVGTAECVAQ</sequence>
<feature type="transmembrane region" description="Helical" evidence="5">
    <location>
        <begin position="60"/>
        <end position="85"/>
    </location>
</feature>
<proteinExistence type="predicted"/>
<accession>A0A2A9DNB5</accession>
<comment type="subcellular location">
    <subcellularLocation>
        <location evidence="1">Membrane</location>
        <topology evidence="1">Multi-pass membrane protein</topology>
    </subcellularLocation>
</comment>
<dbReference type="InterPro" id="IPR047680">
    <property type="entry name" value="MarP-like"/>
</dbReference>
<dbReference type="GO" id="GO:0006508">
    <property type="term" value="P:proteolysis"/>
    <property type="evidence" value="ECO:0007669"/>
    <property type="project" value="InterPro"/>
</dbReference>
<dbReference type="STRING" id="1724.GCA_001044175_00703"/>
<dbReference type="GO" id="GO:0016020">
    <property type="term" value="C:membrane"/>
    <property type="evidence" value="ECO:0007669"/>
    <property type="project" value="UniProtKB-SubCell"/>
</dbReference>
<feature type="transmembrane region" description="Helical" evidence="5">
    <location>
        <begin position="97"/>
        <end position="122"/>
    </location>
</feature>
<evidence type="ECO:0000256" key="1">
    <source>
        <dbReference type="ARBA" id="ARBA00004141"/>
    </source>
</evidence>
<dbReference type="Pfam" id="PF13365">
    <property type="entry name" value="Trypsin_2"/>
    <property type="match status" value="1"/>
</dbReference>
<dbReference type="InterPro" id="IPR043504">
    <property type="entry name" value="Peptidase_S1_PA_chymotrypsin"/>
</dbReference>
<dbReference type="InterPro" id="IPR001940">
    <property type="entry name" value="Peptidase_S1C"/>
</dbReference>
<evidence type="ECO:0000313" key="6">
    <source>
        <dbReference type="EMBL" id="PFG27452.1"/>
    </source>
</evidence>
<comment type="caution">
    <text evidence="6">The sequence shown here is derived from an EMBL/GenBank/DDBJ whole genome shotgun (WGS) entry which is preliminary data.</text>
</comment>
<dbReference type="EMBL" id="PDJF01000001">
    <property type="protein sequence ID" value="PFG27452.1"/>
    <property type="molecule type" value="Genomic_DNA"/>
</dbReference>
<dbReference type="AlphaFoldDB" id="A0A2A9DNB5"/>
<evidence type="ECO:0000256" key="2">
    <source>
        <dbReference type="ARBA" id="ARBA00022692"/>
    </source>
</evidence>
<reference evidence="6 7" key="1">
    <citation type="submission" date="2017-10" db="EMBL/GenBank/DDBJ databases">
        <title>Sequencing the genomes of 1000 actinobacteria strains.</title>
        <authorList>
            <person name="Klenk H.-P."/>
        </authorList>
    </citation>
    <scope>NUCLEOTIDE SEQUENCE [LARGE SCALE GENOMIC DNA]</scope>
    <source>
        <strain evidence="6 7">DSM 20688</strain>
    </source>
</reference>